<name>A0A540VQP1_9GAMM</name>
<evidence type="ECO:0000313" key="3">
    <source>
        <dbReference type="Proteomes" id="UP000315400"/>
    </source>
</evidence>
<dbReference type="InterPro" id="IPR027417">
    <property type="entry name" value="P-loop_NTPase"/>
</dbReference>
<evidence type="ECO:0000313" key="2">
    <source>
        <dbReference type="EMBL" id="TQE99082.1"/>
    </source>
</evidence>
<reference evidence="2 3" key="1">
    <citation type="submission" date="2019-06" db="EMBL/GenBank/DDBJ databases">
        <title>Metagenome assembled Genome of Spiribacter salinus SL48-SHIP from the microbial mat of Salt Lake 48 (Novosibirsk region, Russia).</title>
        <authorList>
            <person name="Shipova A."/>
            <person name="Rozanov A.S."/>
            <person name="Bryanskaya A.V."/>
            <person name="Peltek S.E."/>
        </authorList>
    </citation>
    <scope>NUCLEOTIDE SEQUENCE [LARGE SCALE GENOMIC DNA]</scope>
    <source>
        <strain evidence="2">SL48-SHIP-2</strain>
    </source>
</reference>
<gene>
    <name evidence="2" type="ORF">FKY71_10435</name>
</gene>
<dbReference type="CDD" id="cd18809">
    <property type="entry name" value="SF1_C_RecD"/>
    <property type="match status" value="1"/>
</dbReference>
<dbReference type="EMBL" id="VIFK01000095">
    <property type="protein sequence ID" value="TQE99082.1"/>
    <property type="molecule type" value="Genomic_DNA"/>
</dbReference>
<dbReference type="InterPro" id="IPR027785">
    <property type="entry name" value="UvrD-like_helicase_C"/>
</dbReference>
<comment type="caution">
    <text evidence="2">The sequence shown here is derived from an EMBL/GenBank/DDBJ whole genome shotgun (WGS) entry which is preliminary data.</text>
</comment>
<dbReference type="Pfam" id="PF13538">
    <property type="entry name" value="UvrD_C_2"/>
    <property type="match status" value="1"/>
</dbReference>
<protein>
    <submittedName>
        <fullName evidence="2">AAA family ATPase</fullName>
    </submittedName>
</protein>
<evidence type="ECO:0000259" key="1">
    <source>
        <dbReference type="Pfam" id="PF13538"/>
    </source>
</evidence>
<dbReference type="SUPFAM" id="SSF52540">
    <property type="entry name" value="P-loop containing nucleoside triphosphate hydrolases"/>
    <property type="match status" value="1"/>
</dbReference>
<dbReference type="AlphaFoldDB" id="A0A540VQP1"/>
<feature type="non-terminal residue" evidence="2">
    <location>
        <position position="1"/>
    </location>
</feature>
<sequence length="308" mass="33095">RLVGILPAATRVLFVGDTGQLPPIGAGLVFHALSDTAVPFFHLSQVQRQDEQSGIHRFAMSVRNALPEIPPDTKATLAESADCTIESNADIGRLIDLWNDAGGAKRCIVLSPIRKGELGVTNINLALQHASDASRPSLHYQDPLRGWIPWVTESGARLLLGDRVLVTANNYVQDADLRNGDLGVVSDAFQAPSNTDGAVGMLEVNGLDVRITPDLVEKLDLGYAVTIHKAQGSQWPTCFVMLPTEAKQMADRSLVYTAATRPRERLVLMGNADLIEAAVRRGASASMRETCLTARLLSLLDVESVGAA</sequence>
<dbReference type="Pfam" id="PF13604">
    <property type="entry name" value="AAA_30"/>
    <property type="match status" value="1"/>
</dbReference>
<feature type="domain" description="UvrD-like helicase C-terminal" evidence="1">
    <location>
        <begin position="222"/>
        <end position="269"/>
    </location>
</feature>
<dbReference type="Gene3D" id="3.40.50.300">
    <property type="entry name" value="P-loop containing nucleotide triphosphate hydrolases"/>
    <property type="match status" value="2"/>
</dbReference>
<organism evidence="2 3">
    <name type="scientific">Spiribacter salinus</name>
    <dbReference type="NCBI Taxonomy" id="1335746"/>
    <lineage>
        <taxon>Bacteria</taxon>
        <taxon>Pseudomonadati</taxon>
        <taxon>Pseudomonadota</taxon>
        <taxon>Gammaproteobacteria</taxon>
        <taxon>Chromatiales</taxon>
        <taxon>Ectothiorhodospiraceae</taxon>
        <taxon>Spiribacter</taxon>
    </lineage>
</organism>
<dbReference type="Proteomes" id="UP000315400">
    <property type="component" value="Unassembled WGS sequence"/>
</dbReference>
<accession>A0A540VQP1</accession>
<proteinExistence type="predicted"/>